<evidence type="ECO:0000313" key="1">
    <source>
        <dbReference type="EMBL" id="QDU04473.1"/>
    </source>
</evidence>
<sequence>MPSEDLEPYEESGWNSLWDLSAEDATTEFQFWELCERHQWFGIDRNLQPVFCPLVYRRSHRIDFEEFRKILPPDWSLDTARQNYDAVKRADEASIFERRESAAGWMICDSRFREQRDHLRTLWQNLSACDRPVLPLSRSQRLTSLPTNFDFVPQPDLLEFTRQYDQFCDFWHLLGMVTWDLPDPEGSHDLGDLGPHLPWTFTSLAEDGYDLTEREQARILAFQNGFEDQKHWKTYSHILKIHFWERIAVSRYSSKRTRKTNKSKLDILLSNILEIDPTRGKKLRLWKDKLIKGEINSLIGRR</sequence>
<reference evidence="1 2" key="1">
    <citation type="submission" date="2019-02" db="EMBL/GenBank/DDBJ databases">
        <title>Deep-cultivation of Planctomycetes and their phenomic and genomic characterization uncovers novel biology.</title>
        <authorList>
            <person name="Wiegand S."/>
            <person name="Jogler M."/>
            <person name="Boedeker C."/>
            <person name="Pinto D."/>
            <person name="Vollmers J."/>
            <person name="Rivas-Marin E."/>
            <person name="Kohn T."/>
            <person name="Peeters S.H."/>
            <person name="Heuer A."/>
            <person name="Rast P."/>
            <person name="Oberbeckmann S."/>
            <person name="Bunk B."/>
            <person name="Jeske O."/>
            <person name="Meyerdierks A."/>
            <person name="Storesund J.E."/>
            <person name="Kallscheuer N."/>
            <person name="Luecker S."/>
            <person name="Lage O.M."/>
            <person name="Pohl T."/>
            <person name="Merkel B.J."/>
            <person name="Hornburger P."/>
            <person name="Mueller R.-W."/>
            <person name="Bruemmer F."/>
            <person name="Labrenz M."/>
            <person name="Spormann A.M."/>
            <person name="Op den Camp H."/>
            <person name="Overmann J."/>
            <person name="Amann R."/>
            <person name="Jetten M.S.M."/>
            <person name="Mascher T."/>
            <person name="Medema M.H."/>
            <person name="Devos D.P."/>
            <person name="Kaster A.-K."/>
            <person name="Ovreas L."/>
            <person name="Rohde M."/>
            <person name="Galperin M.Y."/>
            <person name="Jogler C."/>
        </authorList>
    </citation>
    <scope>NUCLEOTIDE SEQUENCE [LARGE SCALE GENOMIC DNA]</scope>
    <source>
        <strain evidence="1 2">V6</strain>
    </source>
</reference>
<evidence type="ECO:0000313" key="2">
    <source>
        <dbReference type="Proteomes" id="UP000320722"/>
    </source>
</evidence>
<protein>
    <submittedName>
        <fullName evidence="1">Uncharacterized protein</fullName>
    </submittedName>
</protein>
<name>A0A517WGU4_9PLAN</name>
<proteinExistence type="predicted"/>
<accession>A0A517WGU4</accession>
<dbReference type="EMBL" id="CP036347">
    <property type="protein sequence ID" value="QDU04473.1"/>
    <property type="molecule type" value="Genomic_DNA"/>
</dbReference>
<dbReference type="Proteomes" id="UP000320722">
    <property type="component" value="Chromosome"/>
</dbReference>
<dbReference type="AlphaFoldDB" id="A0A517WGU4"/>
<gene>
    <name evidence="1" type="ORF">V6x_42010</name>
</gene>
<organism evidence="1 2">
    <name type="scientific">Gimesia chilikensis</name>
    <dbReference type="NCBI Taxonomy" id="2605989"/>
    <lineage>
        <taxon>Bacteria</taxon>
        <taxon>Pseudomonadati</taxon>
        <taxon>Planctomycetota</taxon>
        <taxon>Planctomycetia</taxon>
        <taxon>Planctomycetales</taxon>
        <taxon>Planctomycetaceae</taxon>
        <taxon>Gimesia</taxon>
    </lineage>
</organism>